<dbReference type="FunFam" id="3.40.50.2000:FF:000002">
    <property type="entry name" value="Alpha-1,4 glucan phosphorylase"/>
    <property type="match status" value="1"/>
</dbReference>
<evidence type="ECO:0000256" key="9">
    <source>
        <dbReference type="PIRSR" id="PIRSR000460-1"/>
    </source>
</evidence>
<keyword evidence="6 10" id="KW-0808">Transferase</keyword>
<evidence type="ECO:0000256" key="1">
    <source>
        <dbReference type="ARBA" id="ARBA00001275"/>
    </source>
</evidence>
<dbReference type="Pfam" id="PF00343">
    <property type="entry name" value="Phosphorylase"/>
    <property type="match status" value="1"/>
</dbReference>
<evidence type="ECO:0000256" key="10">
    <source>
        <dbReference type="RuleBase" id="RU000587"/>
    </source>
</evidence>
<dbReference type="GO" id="GO:0005737">
    <property type="term" value="C:cytoplasm"/>
    <property type="evidence" value="ECO:0007669"/>
    <property type="project" value="TreeGrafter"/>
</dbReference>
<comment type="cofactor">
    <cofactor evidence="2 10">
        <name>pyridoxal 5'-phosphate</name>
        <dbReference type="ChEBI" id="CHEBI:597326"/>
    </cofactor>
</comment>
<keyword evidence="5 10" id="KW-0328">Glycosyltransferase</keyword>
<evidence type="ECO:0000256" key="5">
    <source>
        <dbReference type="ARBA" id="ARBA00022676"/>
    </source>
</evidence>
<dbReference type="PANTHER" id="PTHR11468">
    <property type="entry name" value="GLYCOGEN PHOSPHORYLASE"/>
    <property type="match status" value="1"/>
</dbReference>
<keyword evidence="12" id="KW-1185">Reference proteome</keyword>
<reference evidence="11" key="1">
    <citation type="submission" date="2022-07" db="EMBL/GenBank/DDBJ databases">
        <title>Phylogenomic reconstructions and comparative analyses of Kickxellomycotina fungi.</title>
        <authorList>
            <person name="Reynolds N.K."/>
            <person name="Stajich J.E."/>
            <person name="Barry K."/>
            <person name="Grigoriev I.V."/>
            <person name="Crous P."/>
            <person name="Smith M.E."/>
        </authorList>
    </citation>
    <scope>NUCLEOTIDE SEQUENCE</scope>
    <source>
        <strain evidence="11">RSA 567</strain>
    </source>
</reference>
<keyword evidence="4" id="KW-0021">Allosteric enzyme</keyword>
<dbReference type="PANTHER" id="PTHR11468:SF3">
    <property type="entry name" value="GLYCOGEN PHOSPHORYLASE, LIVER FORM"/>
    <property type="match status" value="1"/>
</dbReference>
<dbReference type="GO" id="GO:0030170">
    <property type="term" value="F:pyridoxal phosphate binding"/>
    <property type="evidence" value="ECO:0007669"/>
    <property type="project" value="InterPro"/>
</dbReference>
<accession>A0A9W8B6D9</accession>
<evidence type="ECO:0000256" key="6">
    <source>
        <dbReference type="ARBA" id="ARBA00022679"/>
    </source>
</evidence>
<dbReference type="Proteomes" id="UP001151582">
    <property type="component" value="Unassembled WGS sequence"/>
</dbReference>
<evidence type="ECO:0000256" key="3">
    <source>
        <dbReference type="ARBA" id="ARBA00006047"/>
    </source>
</evidence>
<dbReference type="AlphaFoldDB" id="A0A9W8B6D9"/>
<feature type="modified residue" description="N6-(pyridoxal phosphate)lysine" evidence="9">
    <location>
        <position position="738"/>
    </location>
</feature>
<dbReference type="PROSITE" id="PS00102">
    <property type="entry name" value="PHOSPHORYLASE"/>
    <property type="match status" value="1"/>
</dbReference>
<dbReference type="NCBIfam" id="TIGR02093">
    <property type="entry name" value="P_ylase"/>
    <property type="match status" value="1"/>
</dbReference>
<protein>
    <recommendedName>
        <fullName evidence="10">Alpha-1,4 glucan phosphorylase</fullName>
        <ecNumber evidence="10">2.4.1.1</ecNumber>
    </recommendedName>
</protein>
<name>A0A9W8B6D9_9FUNG</name>
<dbReference type="FunFam" id="3.40.50.2000:FF:000003">
    <property type="entry name" value="Alpha-1,4 glucan phosphorylase"/>
    <property type="match status" value="1"/>
</dbReference>
<dbReference type="SUPFAM" id="SSF53756">
    <property type="entry name" value="UDP-Glycosyltransferase/glycogen phosphorylase"/>
    <property type="match status" value="1"/>
</dbReference>
<gene>
    <name evidence="11" type="primary">GPH1</name>
    <name evidence="11" type="ORF">H4R34_000363</name>
</gene>
<evidence type="ECO:0000313" key="12">
    <source>
        <dbReference type="Proteomes" id="UP001151582"/>
    </source>
</evidence>
<evidence type="ECO:0000256" key="4">
    <source>
        <dbReference type="ARBA" id="ARBA00022533"/>
    </source>
</evidence>
<evidence type="ECO:0000313" key="11">
    <source>
        <dbReference type="EMBL" id="KAJ1984912.1"/>
    </source>
</evidence>
<dbReference type="InterPro" id="IPR035090">
    <property type="entry name" value="Pyridoxal_P_attach_site"/>
</dbReference>
<keyword evidence="8 10" id="KW-0119">Carbohydrate metabolism</keyword>
<sequence>MAASAPGSKQGLMAESSIFQVSAGKPSFGGMTMPGLVRQNSLENTEAKTRLASLIEAYDKQEEPVDTQAVQDVIVRHLATTLVKTPQTVDSLATYLATAYSVRDRLIQRWNETQAYHESLQVKRVYYMSMEFLLGRSLDNALLALGLKRVYSASLADLGFCMEDCLEEELNAGLGNGGLGRLAACYLDSLATMDYPGWGYGLRYQYGMFKQTIVDGYQKEVPDEWLCDPNPWELPRPDICYPVRFYGHVTSVNASDPASPPLTTATGQASTHRQRWEGGHVIEVMAYDMPIPGYATNNVANLRLWSGKDVGLFDLNAFNAGNYTQALDAKMEAATLTAVLYPNDNHMLGKELRLKQEYMFASATLQDIIARFKQTGRPWVDFPKLVAIQLNDTHPTLGVPELQRLLVDEEGLDWDTAWDIVTHTFNFTNHTVLPEAMERWPVPTLEKILPRHMSIIYDINLFFLQKVEKVYPNDRGLLNRISIIEEGYPQQVRMAYLAFVGSTTVNGVAAIHSDIIRNTVFRDFLTYYPASKLVNKTNGIAPRRWLHQANPGLSALITEVVGDVSWVKDLRKLTQLEERIGNAEFEQRWMAIKHANKQRLTAYINQVCGIKVNPDAMFDIQVKRIHEYKRQFMNILGVIHRYNQLKAMPENRRQREQPKVVIFSGKAASGYYIAKLIIKLINSVAEVVNADDSIGDLLKVVFIPDYNVSVAEIIVPASDISQHISTAGTEASGTSNMKFVLNGGIILGTVDGANVEISDAVGHENIFNFGCLANEVEDFRHTQRYRPMAIHPALKSVLKCISEGMFGDPNVFRPLIETVTSGGDVYLVSIDFPSYLEALKAVDRAYKDKTNWVAKSIRCTANMAQFSSDRSIHEYAQEIWDIKPCPVPSNT</sequence>
<proteinExistence type="inferred from homology"/>
<dbReference type="OrthoDB" id="9215500at2759"/>
<keyword evidence="7 9" id="KW-0663">Pyridoxal phosphate</keyword>
<dbReference type="GO" id="GO:0005980">
    <property type="term" value="P:glycogen catabolic process"/>
    <property type="evidence" value="ECO:0007669"/>
    <property type="project" value="TreeGrafter"/>
</dbReference>
<evidence type="ECO:0000256" key="8">
    <source>
        <dbReference type="ARBA" id="ARBA00023277"/>
    </source>
</evidence>
<evidence type="ECO:0000256" key="2">
    <source>
        <dbReference type="ARBA" id="ARBA00001933"/>
    </source>
</evidence>
<comment type="catalytic activity">
    <reaction evidence="1 10">
        <text>[(1-&gt;4)-alpha-D-glucosyl](n) + phosphate = [(1-&gt;4)-alpha-D-glucosyl](n-1) + alpha-D-glucose 1-phosphate</text>
        <dbReference type="Rhea" id="RHEA:41732"/>
        <dbReference type="Rhea" id="RHEA-COMP:9584"/>
        <dbReference type="Rhea" id="RHEA-COMP:9586"/>
        <dbReference type="ChEBI" id="CHEBI:15444"/>
        <dbReference type="ChEBI" id="CHEBI:43474"/>
        <dbReference type="ChEBI" id="CHEBI:58601"/>
        <dbReference type="EC" id="2.4.1.1"/>
    </reaction>
</comment>
<dbReference type="EC" id="2.4.1.1" evidence="10"/>
<organism evidence="11 12">
    <name type="scientific">Dimargaris verticillata</name>
    <dbReference type="NCBI Taxonomy" id="2761393"/>
    <lineage>
        <taxon>Eukaryota</taxon>
        <taxon>Fungi</taxon>
        <taxon>Fungi incertae sedis</taxon>
        <taxon>Zoopagomycota</taxon>
        <taxon>Kickxellomycotina</taxon>
        <taxon>Dimargaritomycetes</taxon>
        <taxon>Dimargaritales</taxon>
        <taxon>Dimargaritaceae</taxon>
        <taxon>Dimargaris</taxon>
    </lineage>
</organism>
<evidence type="ECO:0000256" key="7">
    <source>
        <dbReference type="ARBA" id="ARBA00022898"/>
    </source>
</evidence>
<dbReference type="PIRSF" id="PIRSF000460">
    <property type="entry name" value="Pprylas_GlgP"/>
    <property type="match status" value="1"/>
</dbReference>
<dbReference type="Gene3D" id="3.40.50.2000">
    <property type="entry name" value="Glycogen Phosphorylase B"/>
    <property type="match status" value="2"/>
</dbReference>
<dbReference type="CDD" id="cd04300">
    <property type="entry name" value="GT35_Glycogen_Phosphorylase"/>
    <property type="match status" value="1"/>
</dbReference>
<comment type="similarity">
    <text evidence="3 10">Belongs to the glycogen phosphorylase family.</text>
</comment>
<comment type="function">
    <text evidence="10">Allosteric enzyme that catalyzes the rate-limiting step in glycogen catabolism, the phosphorolytic cleavage of glycogen to produce glucose-1-phosphate, and plays a central role in maintaining cellular and organismal glucose homeostasis.</text>
</comment>
<comment type="caution">
    <text evidence="11">The sequence shown here is derived from an EMBL/GenBank/DDBJ whole genome shotgun (WGS) entry which is preliminary data.</text>
</comment>
<dbReference type="GO" id="GO:0008184">
    <property type="term" value="F:glycogen phosphorylase activity"/>
    <property type="evidence" value="ECO:0007669"/>
    <property type="project" value="InterPro"/>
</dbReference>
<dbReference type="InterPro" id="IPR011833">
    <property type="entry name" value="Glycg_phsphrylas"/>
</dbReference>
<dbReference type="InterPro" id="IPR000811">
    <property type="entry name" value="Glyco_trans_35"/>
</dbReference>
<dbReference type="EMBL" id="JANBQB010000008">
    <property type="protein sequence ID" value="KAJ1984912.1"/>
    <property type="molecule type" value="Genomic_DNA"/>
</dbReference>